<name>A0A5J5W2N9_GOSBA</name>
<gene>
    <name evidence="1" type="ORF">ES319_A04G055400v1</name>
</gene>
<sequence length="81" mass="9282">MAGDRRCGGRAFELCLQSLFLRLNLQPPKNEGKMEFFVPFSNSITTTEKSLRWRARRDSGVVRGVEGRRYGRWYGTPVCAP</sequence>
<organism evidence="1 2">
    <name type="scientific">Gossypium barbadense</name>
    <name type="common">Sea Island cotton</name>
    <name type="synonym">Hibiscus barbadensis</name>
    <dbReference type="NCBI Taxonomy" id="3634"/>
    <lineage>
        <taxon>Eukaryota</taxon>
        <taxon>Viridiplantae</taxon>
        <taxon>Streptophyta</taxon>
        <taxon>Embryophyta</taxon>
        <taxon>Tracheophyta</taxon>
        <taxon>Spermatophyta</taxon>
        <taxon>Magnoliopsida</taxon>
        <taxon>eudicotyledons</taxon>
        <taxon>Gunneridae</taxon>
        <taxon>Pentapetalae</taxon>
        <taxon>rosids</taxon>
        <taxon>malvids</taxon>
        <taxon>Malvales</taxon>
        <taxon>Malvaceae</taxon>
        <taxon>Malvoideae</taxon>
        <taxon>Gossypium</taxon>
    </lineage>
</organism>
<evidence type="ECO:0000313" key="2">
    <source>
        <dbReference type="Proteomes" id="UP000327439"/>
    </source>
</evidence>
<protein>
    <submittedName>
        <fullName evidence="1">Uncharacterized protein</fullName>
    </submittedName>
</protein>
<proteinExistence type="predicted"/>
<keyword evidence="2" id="KW-1185">Reference proteome</keyword>
<dbReference type="EMBL" id="CM018205">
    <property type="protein sequence ID" value="KAB2086748.1"/>
    <property type="molecule type" value="Genomic_DNA"/>
</dbReference>
<accession>A0A5J5W2N9</accession>
<reference evidence="2" key="1">
    <citation type="journal article" date="2020" name="Nat. Genet.">
        <title>Genomic diversifications of five Gossypium allopolyploid species and their impact on cotton improvement.</title>
        <authorList>
            <person name="Chen Z.J."/>
            <person name="Sreedasyam A."/>
            <person name="Ando A."/>
            <person name="Song Q."/>
            <person name="De Santiago L.M."/>
            <person name="Hulse-Kemp A.M."/>
            <person name="Ding M."/>
            <person name="Ye W."/>
            <person name="Kirkbride R.C."/>
            <person name="Jenkins J."/>
            <person name="Plott C."/>
            <person name="Lovell J."/>
            <person name="Lin Y.M."/>
            <person name="Vaughn R."/>
            <person name="Liu B."/>
            <person name="Simpson S."/>
            <person name="Scheffler B.E."/>
            <person name="Wen L."/>
            <person name="Saski C.A."/>
            <person name="Grover C.E."/>
            <person name="Hu G."/>
            <person name="Conover J.L."/>
            <person name="Carlson J.W."/>
            <person name="Shu S."/>
            <person name="Boston L.B."/>
            <person name="Williams M."/>
            <person name="Peterson D.G."/>
            <person name="McGee K."/>
            <person name="Jones D.C."/>
            <person name="Wendel J.F."/>
            <person name="Stelly D.M."/>
            <person name="Grimwood J."/>
            <person name="Schmutz J."/>
        </authorList>
    </citation>
    <scope>NUCLEOTIDE SEQUENCE [LARGE SCALE GENOMIC DNA]</scope>
    <source>
        <strain evidence="2">cv. 3-79</strain>
    </source>
</reference>
<dbReference type="AlphaFoldDB" id="A0A5J5W2N9"/>
<dbReference type="Proteomes" id="UP000327439">
    <property type="component" value="Chromosome A04"/>
</dbReference>
<evidence type="ECO:0000313" key="1">
    <source>
        <dbReference type="EMBL" id="KAB2086748.1"/>
    </source>
</evidence>